<dbReference type="Proteomes" id="UP000467841">
    <property type="component" value="Unassembled WGS sequence"/>
</dbReference>
<dbReference type="PANTHER" id="PTHR14614:SF130">
    <property type="entry name" value="PROTEIN-LYSINE N-METHYLTRANSFERASE EEF2KMT"/>
    <property type="match status" value="1"/>
</dbReference>
<dbReference type="OrthoDB" id="194386at2759"/>
<protein>
    <recommendedName>
        <fullName evidence="3">FAM86 N-terminal domain-containing protein</fullName>
    </recommendedName>
</protein>
<organism evidence="1 2">
    <name type="scientific">Microthlaspi erraticum</name>
    <dbReference type="NCBI Taxonomy" id="1685480"/>
    <lineage>
        <taxon>Eukaryota</taxon>
        <taxon>Viridiplantae</taxon>
        <taxon>Streptophyta</taxon>
        <taxon>Embryophyta</taxon>
        <taxon>Tracheophyta</taxon>
        <taxon>Spermatophyta</taxon>
        <taxon>Magnoliopsida</taxon>
        <taxon>eudicotyledons</taxon>
        <taxon>Gunneridae</taxon>
        <taxon>Pentapetalae</taxon>
        <taxon>rosids</taxon>
        <taxon>malvids</taxon>
        <taxon>Brassicales</taxon>
        <taxon>Brassicaceae</taxon>
        <taxon>Coluteocarpeae</taxon>
        <taxon>Microthlaspi</taxon>
    </lineage>
</organism>
<dbReference type="Pfam" id="PF10294">
    <property type="entry name" value="Methyltransf_16"/>
    <property type="match status" value="1"/>
</dbReference>
<evidence type="ECO:0008006" key="3">
    <source>
        <dbReference type="Google" id="ProtNLM"/>
    </source>
</evidence>
<dbReference type="InterPro" id="IPR019410">
    <property type="entry name" value="Methyltransf_16"/>
</dbReference>
<keyword evidence="2" id="KW-1185">Reference proteome</keyword>
<dbReference type="EMBL" id="CACVBM020001310">
    <property type="protein sequence ID" value="CAA7044937.1"/>
    <property type="molecule type" value="Genomic_DNA"/>
</dbReference>
<sequence>MAASEYSTGLESVEAESQYLHVLSAFLAMEPVDSVISLARGCTGGSITDNVQRFLWEICVKSAVNGNASYAKKLLKRLINEVELENGEVLDEVYEEYALHMSAPSKENILVKDNIRITKFISFLFPDGSYEHPSCPKSGKLVIPMRCSLNMFEGDTGCSIWPSSLFLSEFVLSYPDLFANKSCFEVGSGAGLVGICLAHVKAKKVILTDGDLLTLTNMKLNLERNRLNYDDELLKEPGEAQSTRVKCIHLPWETASESKLSKYRPDIILGADVIYDLSCLPHLLRVLVALLRRPAKRESGSLETEDRDTAQDGRSSPVVAYIASVIRNADTFNAFLVLVDQMDLSITDLTGELKPPLELLPYMHSYDRSSIRLFSISPR</sequence>
<evidence type="ECO:0000313" key="2">
    <source>
        <dbReference type="Proteomes" id="UP000467841"/>
    </source>
</evidence>
<reference evidence="1" key="1">
    <citation type="submission" date="2020-01" db="EMBL/GenBank/DDBJ databases">
        <authorList>
            <person name="Mishra B."/>
        </authorList>
    </citation>
    <scope>NUCLEOTIDE SEQUENCE [LARGE SCALE GENOMIC DNA]</scope>
</reference>
<gene>
    <name evidence="1" type="ORF">MERR_LOCUS32172</name>
</gene>
<proteinExistence type="predicted"/>
<dbReference type="SUPFAM" id="SSF53335">
    <property type="entry name" value="S-adenosyl-L-methionine-dependent methyltransferases"/>
    <property type="match status" value="1"/>
</dbReference>
<dbReference type="AlphaFoldDB" id="A0A6D2K5Z0"/>
<accession>A0A6D2K5Z0</accession>
<dbReference type="InterPro" id="IPR029063">
    <property type="entry name" value="SAM-dependent_MTases_sf"/>
</dbReference>
<name>A0A6D2K5Z0_9BRAS</name>
<dbReference type="Gene3D" id="3.40.50.150">
    <property type="entry name" value="Vaccinia Virus protein VP39"/>
    <property type="match status" value="1"/>
</dbReference>
<comment type="caution">
    <text evidence="1">The sequence shown here is derived from an EMBL/GenBank/DDBJ whole genome shotgun (WGS) entry which is preliminary data.</text>
</comment>
<dbReference type="FunFam" id="3.40.50.150:FF:000793">
    <property type="entry name" value="FACT complex subunit SPT16"/>
    <property type="match status" value="1"/>
</dbReference>
<evidence type="ECO:0000313" key="1">
    <source>
        <dbReference type="EMBL" id="CAA7044937.1"/>
    </source>
</evidence>
<dbReference type="PANTHER" id="PTHR14614">
    <property type="entry name" value="HEPATOCELLULAR CARCINOMA-ASSOCIATED ANTIGEN"/>
    <property type="match status" value="1"/>
</dbReference>